<evidence type="ECO:0000313" key="1">
    <source>
        <dbReference type="EMBL" id="KKL71234.1"/>
    </source>
</evidence>
<dbReference type="EMBL" id="LAZR01025653">
    <property type="protein sequence ID" value="KKL71234.1"/>
    <property type="molecule type" value="Genomic_DNA"/>
</dbReference>
<reference evidence="1" key="1">
    <citation type="journal article" date="2015" name="Nature">
        <title>Complex archaea that bridge the gap between prokaryotes and eukaryotes.</title>
        <authorList>
            <person name="Spang A."/>
            <person name="Saw J.H."/>
            <person name="Jorgensen S.L."/>
            <person name="Zaremba-Niedzwiedzka K."/>
            <person name="Martijn J."/>
            <person name="Lind A.E."/>
            <person name="van Eijk R."/>
            <person name="Schleper C."/>
            <person name="Guy L."/>
            <person name="Ettema T.J."/>
        </authorList>
    </citation>
    <scope>NUCLEOTIDE SEQUENCE</scope>
</reference>
<sequence length="72" mass="8446">MSDLDEYTGDNLPLEIEERKDNIAEQYRQYLESLSREELIEKLTINQTNDSLIENIMETDQMGQEDCGFEPT</sequence>
<comment type="caution">
    <text evidence="1">The sequence shown here is derived from an EMBL/GenBank/DDBJ whole genome shotgun (WGS) entry which is preliminary data.</text>
</comment>
<name>A0A0F9EB87_9ZZZZ</name>
<accession>A0A0F9EB87</accession>
<organism evidence="1">
    <name type="scientific">marine sediment metagenome</name>
    <dbReference type="NCBI Taxonomy" id="412755"/>
    <lineage>
        <taxon>unclassified sequences</taxon>
        <taxon>metagenomes</taxon>
        <taxon>ecological metagenomes</taxon>
    </lineage>
</organism>
<dbReference type="AlphaFoldDB" id="A0A0F9EB87"/>
<gene>
    <name evidence="1" type="ORF">LCGC14_2096980</name>
</gene>
<proteinExistence type="predicted"/>
<protein>
    <submittedName>
        <fullName evidence="1">Uncharacterized protein</fullName>
    </submittedName>
</protein>